<keyword evidence="2" id="KW-0472">Membrane</keyword>
<feature type="region of interest" description="Disordered" evidence="1">
    <location>
        <begin position="665"/>
        <end position="699"/>
    </location>
</feature>
<dbReference type="EMBL" id="JANBTX010000026">
    <property type="protein sequence ID" value="KAJ2689396.1"/>
    <property type="molecule type" value="Genomic_DNA"/>
</dbReference>
<gene>
    <name evidence="3" type="ORF">IWW39_001526</name>
</gene>
<feature type="transmembrane region" description="Helical" evidence="2">
    <location>
        <begin position="85"/>
        <end position="103"/>
    </location>
</feature>
<keyword evidence="4" id="KW-1185">Reference proteome</keyword>
<feature type="region of interest" description="Disordered" evidence="1">
    <location>
        <begin position="229"/>
        <end position="330"/>
    </location>
</feature>
<feature type="compositionally biased region" description="Polar residues" evidence="1">
    <location>
        <begin position="377"/>
        <end position="387"/>
    </location>
</feature>
<keyword evidence="2" id="KW-0812">Transmembrane</keyword>
<feature type="region of interest" description="Disordered" evidence="1">
    <location>
        <begin position="769"/>
        <end position="805"/>
    </location>
</feature>
<evidence type="ECO:0000256" key="2">
    <source>
        <dbReference type="SAM" id="Phobius"/>
    </source>
</evidence>
<name>A0A9W8GKS0_9FUNG</name>
<dbReference type="OrthoDB" id="5580953at2759"/>
<dbReference type="AlphaFoldDB" id="A0A9W8GKS0"/>
<dbReference type="Proteomes" id="UP001151516">
    <property type="component" value="Unassembled WGS sequence"/>
</dbReference>
<keyword evidence="2" id="KW-1133">Transmembrane helix</keyword>
<feature type="compositionally biased region" description="Low complexity" evidence="1">
    <location>
        <begin position="570"/>
        <end position="579"/>
    </location>
</feature>
<feature type="compositionally biased region" description="Acidic residues" evidence="1">
    <location>
        <begin position="665"/>
        <end position="677"/>
    </location>
</feature>
<sequence>MPSAFSAKNVRQFFKRPPPTSFVANDSTLSSTPTIRPLTRDMLKHPEVRKILIRYALLVLLAFSPVVVVAIALSFSEPTNAAKTAIYMTVLLVSFTATGYGGWKSYRYILQATEPPAPPRVQQPSRPALARVGSAVDAFSSEQRYYTHMQHAGSAQTLAGGSNENNDGRVLSLTPYNPPMPQPHIDYNPPYVPPVNMPQPHMLMDMPLPHRPEPAYTNQPRQDSAAYVPLKGNNASYPPVQGPVPNPPRFNIQPPSPPSRYAMPRRLSASVSHAEGLRKSEDAESPYDDDDSAQLYSFDKVTVTKDDNSRRMSRRSSRRHSVGSIPAAEWNEQSQYTEDYSALPTPNAAAINARNLNIPQGAIMQAQRPMLIPADQLSASHESSSGSPLRVTNDIALAPRRPSPPRQDLPPRPDDVNLSQVNDGYVEQWLDSSTQPDYHPSMRRIGRGMSTQSLAASSVDLVIPEKFAAPDATKIVKTTTKAAPMGRSIYGERGLIEDSSNNQSSATIDHLVSDMMASSVSNIGQGMAAVPVPAPRPALKSAGTFGKEAAGMFGTSNEEFTSKSGAQPHAAAAASSSAATEQVPVPKARDLASHSRSALEPTNPFAASAISKPAPNQTAHEHLIDMAEGRQDNSGAADSRYFSAVSLPQPPQQAANTMNTFHENEEDDFLDDDDSDDGYASKLASPVLPTVGDNQDGTKWKTNSINFSNMAAELAKALTQPNGPHESLVSGPLAPSRDSVSIEVLTPDISPMHAQHVTTSIAQRAVVHGHPPKQKQGWQNNPGSHMSLSPTTEYGDPDHTTLNIK</sequence>
<comment type="caution">
    <text evidence="3">The sequence shown here is derived from an EMBL/GenBank/DDBJ whole genome shotgun (WGS) entry which is preliminary data.</text>
</comment>
<evidence type="ECO:0000256" key="1">
    <source>
        <dbReference type="SAM" id="MobiDB-lite"/>
    </source>
</evidence>
<feature type="compositionally biased region" description="Polar residues" evidence="1">
    <location>
        <begin position="776"/>
        <end position="792"/>
    </location>
</feature>
<evidence type="ECO:0000313" key="4">
    <source>
        <dbReference type="Proteomes" id="UP001151516"/>
    </source>
</evidence>
<reference evidence="3" key="1">
    <citation type="submission" date="2022-07" db="EMBL/GenBank/DDBJ databases">
        <title>Phylogenomic reconstructions and comparative analyses of Kickxellomycotina fungi.</title>
        <authorList>
            <person name="Reynolds N.K."/>
            <person name="Stajich J.E."/>
            <person name="Barry K."/>
            <person name="Grigoriev I.V."/>
            <person name="Crous P."/>
            <person name="Smith M.E."/>
        </authorList>
    </citation>
    <scope>NUCLEOTIDE SEQUENCE</scope>
    <source>
        <strain evidence="3">CBS 109367</strain>
    </source>
</reference>
<protein>
    <submittedName>
        <fullName evidence="3">Uncharacterized protein</fullName>
    </submittedName>
</protein>
<feature type="region of interest" description="Disordered" evidence="1">
    <location>
        <begin position="376"/>
        <end position="418"/>
    </location>
</feature>
<evidence type="ECO:0000313" key="3">
    <source>
        <dbReference type="EMBL" id="KAJ2689396.1"/>
    </source>
</evidence>
<feature type="transmembrane region" description="Helical" evidence="2">
    <location>
        <begin position="52"/>
        <end position="73"/>
    </location>
</feature>
<feature type="region of interest" description="Disordered" evidence="1">
    <location>
        <begin position="557"/>
        <end position="599"/>
    </location>
</feature>
<organism evidence="3 4">
    <name type="scientific">Coemansia spiralis</name>
    <dbReference type="NCBI Taxonomy" id="417178"/>
    <lineage>
        <taxon>Eukaryota</taxon>
        <taxon>Fungi</taxon>
        <taxon>Fungi incertae sedis</taxon>
        <taxon>Zoopagomycota</taxon>
        <taxon>Kickxellomycotina</taxon>
        <taxon>Kickxellomycetes</taxon>
        <taxon>Kickxellales</taxon>
        <taxon>Kickxellaceae</taxon>
        <taxon>Coemansia</taxon>
    </lineage>
</organism>
<feature type="compositionally biased region" description="Acidic residues" evidence="1">
    <location>
        <begin position="283"/>
        <end position="292"/>
    </location>
</feature>
<feature type="compositionally biased region" description="Basic residues" evidence="1">
    <location>
        <begin position="311"/>
        <end position="321"/>
    </location>
</feature>
<accession>A0A9W8GKS0</accession>
<feature type="compositionally biased region" description="Pro residues" evidence="1">
    <location>
        <begin position="240"/>
        <end position="258"/>
    </location>
</feature>
<proteinExistence type="predicted"/>